<dbReference type="PANTHER" id="PTHR12358:SF31">
    <property type="entry name" value="ACYLGLYCEROL KINASE, MITOCHONDRIAL"/>
    <property type="match status" value="1"/>
</dbReference>
<keyword evidence="3" id="KW-1185">Reference proteome</keyword>
<dbReference type="InterPro" id="IPR016064">
    <property type="entry name" value="NAD/diacylglycerol_kinase_sf"/>
</dbReference>
<dbReference type="PANTHER" id="PTHR12358">
    <property type="entry name" value="SPHINGOSINE KINASE"/>
    <property type="match status" value="1"/>
</dbReference>
<organism evidence="2 3">
    <name type="scientific">Engystomops pustulosus</name>
    <name type="common">Tungara frog</name>
    <name type="synonym">Physalaemus pustulosus</name>
    <dbReference type="NCBI Taxonomy" id="76066"/>
    <lineage>
        <taxon>Eukaryota</taxon>
        <taxon>Metazoa</taxon>
        <taxon>Chordata</taxon>
        <taxon>Craniata</taxon>
        <taxon>Vertebrata</taxon>
        <taxon>Euteleostomi</taxon>
        <taxon>Amphibia</taxon>
        <taxon>Batrachia</taxon>
        <taxon>Anura</taxon>
        <taxon>Neobatrachia</taxon>
        <taxon>Hyloidea</taxon>
        <taxon>Leptodactylidae</taxon>
        <taxon>Leiuperinae</taxon>
        <taxon>Engystomops</taxon>
    </lineage>
</organism>
<protein>
    <recommendedName>
        <fullName evidence="1">DAGKc domain-containing protein</fullName>
    </recommendedName>
</protein>
<dbReference type="GO" id="GO:0046512">
    <property type="term" value="P:sphingosine biosynthetic process"/>
    <property type="evidence" value="ECO:0007669"/>
    <property type="project" value="TreeGrafter"/>
</dbReference>
<evidence type="ECO:0000259" key="1">
    <source>
        <dbReference type="PROSITE" id="PS50146"/>
    </source>
</evidence>
<evidence type="ECO:0000313" key="2">
    <source>
        <dbReference type="EMBL" id="KAG8535777.1"/>
    </source>
</evidence>
<dbReference type="InterPro" id="IPR050187">
    <property type="entry name" value="Lipid_Phosphate_FormReg"/>
</dbReference>
<dbReference type="GO" id="GO:0004143">
    <property type="term" value="F:ATP-dependent diacylglycerol kinase activity"/>
    <property type="evidence" value="ECO:0007669"/>
    <property type="project" value="TreeGrafter"/>
</dbReference>
<dbReference type="GO" id="GO:0016020">
    <property type="term" value="C:membrane"/>
    <property type="evidence" value="ECO:0007669"/>
    <property type="project" value="TreeGrafter"/>
</dbReference>
<sequence>MLELMENTDLIIVAGGDGTLQEVVTGLLRRTDQDSFSKIPIGFIPLGTTNTLSQTLYPQSENKVQ</sequence>
<gene>
    <name evidence="2" type="ORF">GDO81_027809</name>
</gene>
<dbReference type="SUPFAM" id="SSF111331">
    <property type="entry name" value="NAD kinase/diacylglycerol kinase-like"/>
    <property type="match status" value="1"/>
</dbReference>
<name>A0AAV6YF99_ENGPU</name>
<dbReference type="GO" id="GO:0005739">
    <property type="term" value="C:mitochondrion"/>
    <property type="evidence" value="ECO:0007669"/>
    <property type="project" value="TreeGrafter"/>
</dbReference>
<feature type="domain" description="DAGKc" evidence="1">
    <location>
        <begin position="1"/>
        <end position="65"/>
    </location>
</feature>
<proteinExistence type="predicted"/>
<dbReference type="GO" id="GO:0001729">
    <property type="term" value="F:ceramide kinase activity"/>
    <property type="evidence" value="ECO:0007669"/>
    <property type="project" value="TreeGrafter"/>
</dbReference>
<dbReference type="InterPro" id="IPR017438">
    <property type="entry name" value="ATP-NAD_kinase_N"/>
</dbReference>
<dbReference type="AlphaFoldDB" id="A0AAV6YF99"/>
<dbReference type="InterPro" id="IPR001206">
    <property type="entry name" value="Diacylglycerol_kinase_cat_dom"/>
</dbReference>
<accession>A0AAV6YF99</accession>
<dbReference type="Proteomes" id="UP000824782">
    <property type="component" value="Unassembled WGS sequence"/>
</dbReference>
<dbReference type="GO" id="GO:0047620">
    <property type="term" value="F:acylglycerol kinase activity"/>
    <property type="evidence" value="ECO:0007669"/>
    <property type="project" value="TreeGrafter"/>
</dbReference>
<dbReference type="EMBL" id="WNYA01057871">
    <property type="protein sequence ID" value="KAG8535777.1"/>
    <property type="molecule type" value="Genomic_DNA"/>
</dbReference>
<dbReference type="PROSITE" id="PS50146">
    <property type="entry name" value="DAGK"/>
    <property type="match status" value="1"/>
</dbReference>
<dbReference type="GO" id="GO:0046513">
    <property type="term" value="P:ceramide biosynthetic process"/>
    <property type="evidence" value="ECO:0007669"/>
    <property type="project" value="TreeGrafter"/>
</dbReference>
<comment type="caution">
    <text evidence="2">The sequence shown here is derived from an EMBL/GenBank/DDBJ whole genome shotgun (WGS) entry which is preliminary data.</text>
</comment>
<reference evidence="2" key="1">
    <citation type="thesis" date="2020" institute="ProQuest LLC" country="789 East Eisenhower Parkway, Ann Arbor, MI, USA">
        <title>Comparative Genomics and Chromosome Evolution.</title>
        <authorList>
            <person name="Mudd A.B."/>
        </authorList>
    </citation>
    <scope>NUCLEOTIDE SEQUENCE</scope>
    <source>
        <strain evidence="2">237g6f4</strain>
        <tissue evidence="2">Blood</tissue>
    </source>
</reference>
<dbReference type="Gene3D" id="3.40.50.10330">
    <property type="entry name" value="Probable inorganic polyphosphate/atp-NAD kinase, domain 1"/>
    <property type="match status" value="1"/>
</dbReference>
<dbReference type="Pfam" id="PF00781">
    <property type="entry name" value="DAGK_cat"/>
    <property type="match status" value="1"/>
</dbReference>
<evidence type="ECO:0000313" key="3">
    <source>
        <dbReference type="Proteomes" id="UP000824782"/>
    </source>
</evidence>